<dbReference type="Pfam" id="PF10686">
    <property type="entry name" value="YAcAr"/>
    <property type="match status" value="1"/>
</dbReference>
<sequence>MECIVSGGAKGADTLAERYAKDIGRPMVVYRPDYKMFGRAAPCVRNSEIIENSDIVYAV</sequence>
<dbReference type="KEGG" id="cbau:H1R16_02980"/>
<dbReference type="Proteomes" id="UP000539710">
    <property type="component" value="Unassembled WGS sequence"/>
</dbReference>
<dbReference type="EMBL" id="JACEUX010000001">
    <property type="protein sequence ID" value="MBA5245601.1"/>
    <property type="molecule type" value="Genomic_DNA"/>
</dbReference>
<evidence type="ECO:0000313" key="5">
    <source>
        <dbReference type="Proteomes" id="UP000539710"/>
    </source>
</evidence>
<organism evidence="3 4">
    <name type="scientific">Marnyiella aurantia</name>
    <dbReference type="NCBI Taxonomy" id="2758037"/>
    <lineage>
        <taxon>Bacteria</taxon>
        <taxon>Pseudomonadati</taxon>
        <taxon>Bacteroidota</taxon>
        <taxon>Flavobacteriia</taxon>
        <taxon>Flavobacteriales</taxon>
        <taxon>Weeksellaceae</taxon>
        <taxon>Marnyiella</taxon>
    </lineage>
</organism>
<evidence type="ECO:0000259" key="1">
    <source>
        <dbReference type="Pfam" id="PF10686"/>
    </source>
</evidence>
<reference evidence="2" key="4">
    <citation type="submission" date="2020-07" db="EMBL/GenBank/DDBJ databases">
        <authorList>
            <person name="Yang C."/>
        </authorList>
    </citation>
    <scope>NUCLEOTIDE SEQUENCE</scope>
    <source>
        <strain evidence="2">Cx-624</strain>
    </source>
</reference>
<reference evidence="5" key="3">
    <citation type="submission" date="2020-07" db="EMBL/GenBank/DDBJ databases">
        <title>Flavobacterium sp. xlx-214.</title>
        <authorList>
            <person name="Yang C."/>
        </authorList>
    </citation>
    <scope>NUCLEOTIDE SEQUENCE [LARGE SCALE GENOMIC DNA]</scope>
    <source>
        <strain evidence="5">CX-624</strain>
    </source>
</reference>
<dbReference type="Proteomes" id="UP000515349">
    <property type="component" value="Chromosome"/>
</dbReference>
<gene>
    <name evidence="3" type="ORF">H1R16_02980</name>
    <name evidence="2" type="ORF">H2507_00295</name>
</gene>
<dbReference type="RefSeq" id="WP_181885728.1">
    <property type="nucleotide sequence ID" value="NZ_CP059472.1"/>
</dbReference>
<protein>
    <submittedName>
        <fullName evidence="3">DUF2493 domain-containing protein</fullName>
    </submittedName>
</protein>
<keyword evidence="5" id="KW-1185">Reference proteome</keyword>
<evidence type="ECO:0000313" key="3">
    <source>
        <dbReference type="EMBL" id="QMS98989.1"/>
    </source>
</evidence>
<reference evidence="4" key="2">
    <citation type="submission" date="2020-07" db="EMBL/GenBank/DDBJ databases">
        <title>Chryseobacterium sp.cx-624.</title>
        <authorList>
            <person name="Yang C."/>
        </authorList>
    </citation>
    <scope>NUCLEOTIDE SEQUENCE [LARGE SCALE GENOMIC DNA]</scope>
    <source>
        <strain evidence="4">cx-624</strain>
    </source>
</reference>
<proteinExistence type="predicted"/>
<name>A0A7D7R6N3_9FLAO</name>
<dbReference type="InterPro" id="IPR019627">
    <property type="entry name" value="YAcAr"/>
</dbReference>
<dbReference type="AlphaFoldDB" id="A0A7D7R6N3"/>
<accession>A0A7D7R6N3</accession>
<feature type="domain" description="YspA cpYpsA-related SLOG" evidence="1">
    <location>
        <begin position="3"/>
        <end position="35"/>
    </location>
</feature>
<dbReference type="EMBL" id="CP059472">
    <property type="protein sequence ID" value="QMS98989.1"/>
    <property type="molecule type" value="Genomic_DNA"/>
</dbReference>
<reference evidence="3" key="1">
    <citation type="submission" date="2020-07" db="EMBL/GenBank/DDBJ databases">
        <title>Chryseobacterium sp. CX-624.</title>
        <authorList>
            <person name="Yang C."/>
        </authorList>
    </citation>
    <scope>NUCLEOTIDE SEQUENCE</scope>
    <source>
        <strain evidence="3">CX-624</strain>
    </source>
</reference>
<evidence type="ECO:0000313" key="4">
    <source>
        <dbReference type="Proteomes" id="UP000515349"/>
    </source>
</evidence>
<evidence type="ECO:0000313" key="2">
    <source>
        <dbReference type="EMBL" id="MBA5245601.1"/>
    </source>
</evidence>